<keyword evidence="2" id="KW-0813">Transport</keyword>
<gene>
    <name evidence="7" type="ORF">D3871_06685</name>
</gene>
<dbReference type="AlphaFoldDB" id="A0A3A3FRU6"/>
<evidence type="ECO:0000313" key="7">
    <source>
        <dbReference type="EMBL" id="RJF98230.1"/>
    </source>
</evidence>
<keyword evidence="8" id="KW-1185">Reference proteome</keyword>
<organism evidence="7 8">
    <name type="scientific">Noviherbaspirillum saxi</name>
    <dbReference type="NCBI Taxonomy" id="2320863"/>
    <lineage>
        <taxon>Bacteria</taxon>
        <taxon>Pseudomonadati</taxon>
        <taxon>Pseudomonadota</taxon>
        <taxon>Betaproteobacteria</taxon>
        <taxon>Burkholderiales</taxon>
        <taxon>Oxalobacteraceae</taxon>
        <taxon>Noviherbaspirillum</taxon>
    </lineage>
</organism>
<evidence type="ECO:0000256" key="5">
    <source>
        <dbReference type="SAM" id="SignalP"/>
    </source>
</evidence>
<comment type="caution">
    <text evidence="7">The sequence shown here is derived from an EMBL/GenBank/DDBJ whole genome shotgun (WGS) entry which is preliminary data.</text>
</comment>
<keyword evidence="3 5" id="KW-0732">Signal</keyword>
<comment type="similarity">
    <text evidence="1">Belongs to the leucine-binding protein family.</text>
</comment>
<dbReference type="InterPro" id="IPR051010">
    <property type="entry name" value="BCAA_transport"/>
</dbReference>
<dbReference type="RefSeq" id="WP_119768186.1">
    <property type="nucleotide sequence ID" value="NZ_QYUO01000001.1"/>
</dbReference>
<dbReference type="PANTHER" id="PTHR30483:SF37">
    <property type="entry name" value="ABC TRANSPORTER SUBSTRATE-BINDING PROTEIN"/>
    <property type="match status" value="1"/>
</dbReference>
<protein>
    <submittedName>
        <fullName evidence="7">Branched-chain amino acid ABC transporter substrate-binding protein</fullName>
    </submittedName>
</protein>
<dbReference type="InterPro" id="IPR000709">
    <property type="entry name" value="Leu_Ile_Val-bd"/>
</dbReference>
<accession>A0A3A3FRU6</accession>
<dbReference type="OrthoDB" id="8522748at2"/>
<dbReference type="InterPro" id="IPR028082">
    <property type="entry name" value="Peripla_BP_I"/>
</dbReference>
<dbReference type="PRINTS" id="PR00337">
    <property type="entry name" value="LEUILEVALBP"/>
</dbReference>
<dbReference type="SUPFAM" id="SSF53822">
    <property type="entry name" value="Periplasmic binding protein-like I"/>
    <property type="match status" value="1"/>
</dbReference>
<evidence type="ECO:0000256" key="4">
    <source>
        <dbReference type="ARBA" id="ARBA00022970"/>
    </source>
</evidence>
<reference evidence="8" key="1">
    <citation type="submission" date="2018-09" db="EMBL/GenBank/DDBJ databases">
        <authorList>
            <person name="Zhu H."/>
        </authorList>
    </citation>
    <scope>NUCLEOTIDE SEQUENCE [LARGE SCALE GENOMIC DNA]</scope>
    <source>
        <strain evidence="8">K1R23-30</strain>
    </source>
</reference>
<dbReference type="GO" id="GO:0006865">
    <property type="term" value="P:amino acid transport"/>
    <property type="evidence" value="ECO:0007669"/>
    <property type="project" value="UniProtKB-KW"/>
</dbReference>
<dbReference type="Gene3D" id="3.40.50.2300">
    <property type="match status" value="2"/>
</dbReference>
<feature type="signal peptide" evidence="5">
    <location>
        <begin position="1"/>
        <end position="25"/>
    </location>
</feature>
<evidence type="ECO:0000256" key="1">
    <source>
        <dbReference type="ARBA" id="ARBA00010062"/>
    </source>
</evidence>
<proteinExistence type="inferred from homology"/>
<dbReference type="EMBL" id="QYUO01000001">
    <property type="protein sequence ID" value="RJF98230.1"/>
    <property type="molecule type" value="Genomic_DNA"/>
</dbReference>
<dbReference type="PANTHER" id="PTHR30483">
    <property type="entry name" value="LEUCINE-SPECIFIC-BINDING PROTEIN"/>
    <property type="match status" value="1"/>
</dbReference>
<dbReference type="InterPro" id="IPR028081">
    <property type="entry name" value="Leu-bd"/>
</dbReference>
<name>A0A3A3FRU6_9BURK</name>
<feature type="domain" description="Leucine-binding protein" evidence="6">
    <location>
        <begin position="33"/>
        <end position="374"/>
    </location>
</feature>
<dbReference type="Proteomes" id="UP000265955">
    <property type="component" value="Unassembled WGS sequence"/>
</dbReference>
<dbReference type="CDD" id="cd06330">
    <property type="entry name" value="PBP1_As_SBP-like"/>
    <property type="match status" value="1"/>
</dbReference>
<sequence>MFRSKFTRLAALAASALVLTTGTHAQTGKPTELKIGITTFLSGPASVFGVPAKHAAELYIEQLNAAGGINGAKIVPTFIDEGVGSDKLLSEYRRVVQEQGVRVMLASISSGSCNTIAPVAEDLKVMNIMWDCGTEKLLEDKRYRYVVRTQANATTEMVASVLYLLRVKPDFKTIAVVNQDYAWGRDSWELFSNTLKALKPDVKVVAELFPKFGATDFSTEVSRLQALRPDVILSTSWGGDLDTFVRQSAQRGLIRNSLFVLPLAESSLERLGNSLPEGVIVGARGDHYFLHPELKDDPKLKNFVQKFKEKTGAYPIYSVYHMVQALDGLVAGYDKAAKSNKGQWPSTEQLADAMHGVEFRGLTRSVKIREDGQGLEDQLLGVTRKAPGYAFPILDKMAIYPAELVTAPVGQKSPEWVKTLKPEIINSPRIKTFASADK</sequence>
<evidence type="ECO:0000259" key="6">
    <source>
        <dbReference type="Pfam" id="PF13458"/>
    </source>
</evidence>
<evidence type="ECO:0000256" key="2">
    <source>
        <dbReference type="ARBA" id="ARBA00022448"/>
    </source>
</evidence>
<feature type="chain" id="PRO_5017317612" evidence="5">
    <location>
        <begin position="26"/>
        <end position="438"/>
    </location>
</feature>
<keyword evidence="4" id="KW-0029">Amino-acid transport</keyword>
<dbReference type="Pfam" id="PF13458">
    <property type="entry name" value="Peripla_BP_6"/>
    <property type="match status" value="1"/>
</dbReference>
<evidence type="ECO:0000313" key="8">
    <source>
        <dbReference type="Proteomes" id="UP000265955"/>
    </source>
</evidence>
<evidence type="ECO:0000256" key="3">
    <source>
        <dbReference type="ARBA" id="ARBA00022729"/>
    </source>
</evidence>